<keyword evidence="6" id="KW-0464">Manganese</keyword>
<sequence>MRKIFLADAHLRAPADANYRALIRFLDTLPTDTDTLYLLGDLFEFWVGDQPVYRHYDSIIDCLKRVRQRGVRIVYFEGNHDFHLAGYFGREIGAEVHGTGGVVEIGGKRVFLCHGDQLNPDDTRYRVWRAILHSAAAGLILTLLPARLKADVAARLSRRSSRHHGVRRRKFDYPGLIRSFAAGRFAAGCHAVVTGHFHFPLWERDGERTLLALGDWITQFSYGQWLDGAFTLEKYQVD</sequence>
<dbReference type="GO" id="GO:0046872">
    <property type="term" value="F:metal ion binding"/>
    <property type="evidence" value="ECO:0007669"/>
    <property type="project" value="UniProtKB-KW"/>
</dbReference>
<dbReference type="PANTHER" id="PTHR34990:SF1">
    <property type="entry name" value="UDP-2,3-DIACYLGLUCOSAMINE HYDROLASE"/>
    <property type="match status" value="1"/>
</dbReference>
<dbReference type="CDD" id="cd07398">
    <property type="entry name" value="MPP_YbbF-LpxH"/>
    <property type="match status" value="1"/>
</dbReference>
<evidence type="ECO:0000256" key="1">
    <source>
        <dbReference type="ARBA" id="ARBA00022475"/>
    </source>
</evidence>
<proteinExistence type="predicted"/>
<dbReference type="GO" id="GO:0008758">
    <property type="term" value="F:UDP-2,3-diacylglucosamine hydrolase activity"/>
    <property type="evidence" value="ECO:0007669"/>
    <property type="project" value="TreeGrafter"/>
</dbReference>
<dbReference type="RefSeq" id="WP_199385509.1">
    <property type="nucleotide sequence ID" value="NZ_JAEMHM010000015.1"/>
</dbReference>
<evidence type="ECO:0000313" key="9">
    <source>
        <dbReference type="Proteomes" id="UP000636888"/>
    </source>
</evidence>
<evidence type="ECO:0000259" key="7">
    <source>
        <dbReference type="Pfam" id="PF00149"/>
    </source>
</evidence>
<accession>A0A8J7M0Y0</accession>
<dbReference type="Proteomes" id="UP000636888">
    <property type="component" value="Unassembled WGS sequence"/>
</dbReference>
<dbReference type="InterPro" id="IPR004843">
    <property type="entry name" value="Calcineurin-like_PHP"/>
</dbReference>
<organism evidence="8 9">
    <name type="scientific">Geomesophilobacter sediminis</name>
    <dbReference type="NCBI Taxonomy" id="2798584"/>
    <lineage>
        <taxon>Bacteria</taxon>
        <taxon>Pseudomonadati</taxon>
        <taxon>Thermodesulfobacteriota</taxon>
        <taxon>Desulfuromonadia</taxon>
        <taxon>Geobacterales</taxon>
        <taxon>Geobacteraceae</taxon>
        <taxon>Geomesophilobacter</taxon>
    </lineage>
</organism>
<dbReference type="InterPro" id="IPR043461">
    <property type="entry name" value="LpxH-like"/>
</dbReference>
<reference evidence="8" key="1">
    <citation type="submission" date="2020-12" db="EMBL/GenBank/DDBJ databases">
        <title>Geomonas sp. Red875, isolated from river sediment.</title>
        <authorList>
            <person name="Xu Z."/>
            <person name="Zhang Z."/>
            <person name="Masuda Y."/>
            <person name="Itoh H."/>
            <person name="Senoo K."/>
        </authorList>
    </citation>
    <scope>NUCLEOTIDE SEQUENCE</scope>
    <source>
        <strain evidence="8">Red875</strain>
    </source>
</reference>
<dbReference type="AlphaFoldDB" id="A0A8J7M0Y0"/>
<dbReference type="SUPFAM" id="SSF56300">
    <property type="entry name" value="Metallo-dependent phosphatases"/>
    <property type="match status" value="1"/>
</dbReference>
<protein>
    <submittedName>
        <fullName evidence="8">UDP-2,3-diacylglucosamine diphosphatase</fullName>
    </submittedName>
</protein>
<comment type="caution">
    <text evidence="8">The sequence shown here is derived from an EMBL/GenBank/DDBJ whole genome shotgun (WGS) entry which is preliminary data.</text>
</comment>
<keyword evidence="9" id="KW-1185">Reference proteome</keyword>
<keyword evidence="5" id="KW-0472">Membrane</keyword>
<keyword evidence="1" id="KW-1003">Cell membrane</keyword>
<dbReference type="PANTHER" id="PTHR34990">
    <property type="entry name" value="UDP-2,3-DIACYLGLUCOSAMINE HYDROLASE-RELATED"/>
    <property type="match status" value="1"/>
</dbReference>
<feature type="domain" description="Calcineurin-like phosphoesterase" evidence="7">
    <location>
        <begin position="1"/>
        <end position="198"/>
    </location>
</feature>
<name>A0A8J7M0Y0_9BACT</name>
<evidence type="ECO:0000313" key="8">
    <source>
        <dbReference type="EMBL" id="MBJ6726602.1"/>
    </source>
</evidence>
<dbReference type="GO" id="GO:0009245">
    <property type="term" value="P:lipid A biosynthetic process"/>
    <property type="evidence" value="ECO:0007669"/>
    <property type="project" value="TreeGrafter"/>
</dbReference>
<dbReference type="GO" id="GO:0016020">
    <property type="term" value="C:membrane"/>
    <property type="evidence" value="ECO:0007669"/>
    <property type="project" value="GOC"/>
</dbReference>
<evidence type="ECO:0000256" key="6">
    <source>
        <dbReference type="ARBA" id="ARBA00023211"/>
    </source>
</evidence>
<keyword evidence="4" id="KW-0378">Hydrolase</keyword>
<evidence type="ECO:0000256" key="4">
    <source>
        <dbReference type="ARBA" id="ARBA00022801"/>
    </source>
</evidence>
<keyword evidence="2" id="KW-0997">Cell inner membrane</keyword>
<gene>
    <name evidence="8" type="ORF">JFN93_17965</name>
</gene>
<dbReference type="Gene3D" id="3.60.21.10">
    <property type="match status" value="1"/>
</dbReference>
<keyword evidence="3" id="KW-0479">Metal-binding</keyword>
<evidence type="ECO:0000256" key="3">
    <source>
        <dbReference type="ARBA" id="ARBA00022723"/>
    </source>
</evidence>
<dbReference type="Pfam" id="PF00149">
    <property type="entry name" value="Metallophos"/>
    <property type="match status" value="1"/>
</dbReference>
<dbReference type="InterPro" id="IPR029052">
    <property type="entry name" value="Metallo-depent_PP-like"/>
</dbReference>
<dbReference type="EMBL" id="JAEMHM010000015">
    <property type="protein sequence ID" value="MBJ6726602.1"/>
    <property type="molecule type" value="Genomic_DNA"/>
</dbReference>
<evidence type="ECO:0000256" key="5">
    <source>
        <dbReference type="ARBA" id="ARBA00023136"/>
    </source>
</evidence>
<evidence type="ECO:0000256" key="2">
    <source>
        <dbReference type="ARBA" id="ARBA00022519"/>
    </source>
</evidence>